<name>A0A9P1H701_9PEZI</name>
<gene>
    <name evidence="5" type="ORF">PPNO1_LOCUS6362</name>
</gene>
<evidence type="ECO:0000313" key="6">
    <source>
        <dbReference type="Proteomes" id="UP000838763"/>
    </source>
</evidence>
<evidence type="ECO:0000259" key="4">
    <source>
        <dbReference type="Pfam" id="PF00462"/>
    </source>
</evidence>
<comment type="caution">
    <text evidence="5">The sequence shown here is derived from an EMBL/GenBank/DDBJ whole genome shotgun (WGS) entry which is preliminary data.</text>
</comment>
<comment type="similarity">
    <text evidence="1">Belongs to the glutaredoxin family. Monothiol subfamily.</text>
</comment>
<dbReference type="PROSITE" id="PS51354">
    <property type="entry name" value="GLUTAREDOXIN_2"/>
    <property type="match status" value="1"/>
</dbReference>
<accession>A0A9P1H701</accession>
<dbReference type="CDD" id="cd03419">
    <property type="entry name" value="GRX_GRXh_1_2_like"/>
    <property type="match status" value="1"/>
</dbReference>
<evidence type="ECO:0000256" key="2">
    <source>
        <dbReference type="SAM" id="MobiDB-lite"/>
    </source>
</evidence>
<dbReference type="FunFam" id="3.40.30.10:FF:000093">
    <property type="entry name" value="Glutaredoxin 2"/>
    <property type="match status" value="1"/>
</dbReference>
<sequence length="254" mass="26976">MRLLCVAVLAGIVMTMLWTTHQHRSSLTTDYETPDFGRPGAAKDRHGKAVVDPQAINADRPAGGGAEAADSEEVTDRLKAAEQEAKGIAQAKAPLKPDSPRLVVGVGSSADGQDAALKQHDGDGEPKGAAAGGSETEEEHKAEQELRSILKRAPVIIFSKTYCGFSRRAKALLLERYVIDPPPHVVELDVHPLGPELQDLLKETTGRGTVPNIMINGVSIGGSDDIADLDHGGALVTKIQDLGEARMVSMKLRV</sequence>
<dbReference type="PANTHER" id="PTHR45694:SF5">
    <property type="entry name" value="GLUTAREDOXIN 2"/>
    <property type="match status" value="1"/>
</dbReference>
<dbReference type="GO" id="GO:0034599">
    <property type="term" value="P:cellular response to oxidative stress"/>
    <property type="evidence" value="ECO:0007669"/>
    <property type="project" value="TreeGrafter"/>
</dbReference>
<protein>
    <recommendedName>
        <fullName evidence="4">Glutaredoxin domain-containing protein</fullName>
    </recommendedName>
</protein>
<dbReference type="OrthoDB" id="423313at2759"/>
<dbReference type="Gene3D" id="3.40.30.10">
    <property type="entry name" value="Glutaredoxin"/>
    <property type="match status" value="1"/>
</dbReference>
<dbReference type="Pfam" id="PF00462">
    <property type="entry name" value="Glutaredoxin"/>
    <property type="match status" value="1"/>
</dbReference>
<dbReference type="PRINTS" id="PR00160">
    <property type="entry name" value="GLUTAREDOXIN"/>
</dbReference>
<dbReference type="InterPro" id="IPR014025">
    <property type="entry name" value="Glutaredoxin_subgr"/>
</dbReference>
<dbReference type="EMBL" id="CALLCH030000015">
    <property type="protein sequence ID" value="CAI4216713.1"/>
    <property type="molecule type" value="Genomic_DNA"/>
</dbReference>
<organism evidence="5 6">
    <name type="scientific">Parascedosporium putredinis</name>
    <dbReference type="NCBI Taxonomy" id="1442378"/>
    <lineage>
        <taxon>Eukaryota</taxon>
        <taxon>Fungi</taxon>
        <taxon>Dikarya</taxon>
        <taxon>Ascomycota</taxon>
        <taxon>Pezizomycotina</taxon>
        <taxon>Sordariomycetes</taxon>
        <taxon>Hypocreomycetidae</taxon>
        <taxon>Microascales</taxon>
        <taxon>Microascaceae</taxon>
        <taxon>Parascedosporium</taxon>
    </lineage>
</organism>
<feature type="compositionally biased region" description="Basic and acidic residues" evidence="2">
    <location>
        <begin position="117"/>
        <end position="126"/>
    </location>
</feature>
<reference evidence="5" key="1">
    <citation type="submission" date="2022-11" db="EMBL/GenBank/DDBJ databases">
        <authorList>
            <person name="Scott C."/>
            <person name="Bruce N."/>
        </authorList>
    </citation>
    <scope>NUCLEOTIDE SEQUENCE</scope>
</reference>
<feature type="signal peptide" evidence="3">
    <location>
        <begin position="1"/>
        <end position="19"/>
    </location>
</feature>
<keyword evidence="6" id="KW-1185">Reference proteome</keyword>
<dbReference type="GO" id="GO:0000324">
    <property type="term" value="C:fungal-type vacuole"/>
    <property type="evidence" value="ECO:0007669"/>
    <property type="project" value="TreeGrafter"/>
</dbReference>
<evidence type="ECO:0000256" key="1">
    <source>
        <dbReference type="ARBA" id="ARBA00009630"/>
    </source>
</evidence>
<keyword evidence="3" id="KW-0732">Signal</keyword>
<dbReference type="Proteomes" id="UP000838763">
    <property type="component" value="Unassembled WGS sequence"/>
</dbReference>
<dbReference type="InterPro" id="IPR002109">
    <property type="entry name" value="Glutaredoxin"/>
</dbReference>
<dbReference type="AlphaFoldDB" id="A0A9P1H701"/>
<dbReference type="GO" id="GO:0005801">
    <property type="term" value="C:cis-Golgi network"/>
    <property type="evidence" value="ECO:0007669"/>
    <property type="project" value="UniProtKB-ARBA"/>
</dbReference>
<evidence type="ECO:0000313" key="5">
    <source>
        <dbReference type="EMBL" id="CAI4216713.1"/>
    </source>
</evidence>
<dbReference type="InterPro" id="IPR036249">
    <property type="entry name" value="Thioredoxin-like_sf"/>
</dbReference>
<proteinExistence type="inferred from homology"/>
<feature type="domain" description="Glutaredoxin" evidence="4">
    <location>
        <begin position="155"/>
        <end position="220"/>
    </location>
</feature>
<feature type="region of interest" description="Disordered" evidence="2">
    <location>
        <begin position="113"/>
        <end position="145"/>
    </location>
</feature>
<dbReference type="GO" id="GO:0005796">
    <property type="term" value="C:Golgi lumen"/>
    <property type="evidence" value="ECO:0007669"/>
    <property type="project" value="TreeGrafter"/>
</dbReference>
<dbReference type="GO" id="GO:0004362">
    <property type="term" value="F:glutathione-disulfide reductase (NADPH) activity"/>
    <property type="evidence" value="ECO:0007669"/>
    <property type="project" value="UniProtKB-ARBA"/>
</dbReference>
<feature type="chain" id="PRO_5040166891" description="Glutaredoxin domain-containing protein" evidence="3">
    <location>
        <begin position="20"/>
        <end position="254"/>
    </location>
</feature>
<dbReference type="PANTHER" id="PTHR45694">
    <property type="entry name" value="GLUTAREDOXIN 2"/>
    <property type="match status" value="1"/>
</dbReference>
<evidence type="ECO:0000256" key="3">
    <source>
        <dbReference type="SAM" id="SignalP"/>
    </source>
</evidence>
<dbReference type="SUPFAM" id="SSF52833">
    <property type="entry name" value="Thioredoxin-like"/>
    <property type="match status" value="1"/>
</dbReference>